<dbReference type="Proteomes" id="UP001056120">
    <property type="component" value="Linkage Group LG25"/>
</dbReference>
<accession>A0ACB9A6N3</accession>
<evidence type="ECO:0000313" key="2">
    <source>
        <dbReference type="Proteomes" id="UP001056120"/>
    </source>
</evidence>
<proteinExistence type="predicted"/>
<evidence type="ECO:0000313" key="1">
    <source>
        <dbReference type="EMBL" id="KAI3705884.1"/>
    </source>
</evidence>
<dbReference type="EMBL" id="CM042042">
    <property type="protein sequence ID" value="KAI3705884.1"/>
    <property type="molecule type" value="Genomic_DNA"/>
</dbReference>
<reference evidence="1 2" key="2">
    <citation type="journal article" date="2022" name="Mol. Ecol. Resour.">
        <title>The genomes of chicory, endive, great burdock and yacon provide insights into Asteraceae paleo-polyploidization history and plant inulin production.</title>
        <authorList>
            <person name="Fan W."/>
            <person name="Wang S."/>
            <person name="Wang H."/>
            <person name="Wang A."/>
            <person name="Jiang F."/>
            <person name="Liu H."/>
            <person name="Zhao H."/>
            <person name="Xu D."/>
            <person name="Zhang Y."/>
        </authorList>
    </citation>
    <scope>NUCLEOTIDE SEQUENCE [LARGE SCALE GENOMIC DNA]</scope>
    <source>
        <strain evidence="2">cv. Yunnan</strain>
        <tissue evidence="1">Leaves</tissue>
    </source>
</reference>
<name>A0ACB9A6N3_9ASTR</name>
<protein>
    <submittedName>
        <fullName evidence="1">Uncharacterized protein</fullName>
    </submittedName>
</protein>
<organism evidence="1 2">
    <name type="scientific">Smallanthus sonchifolius</name>
    <dbReference type="NCBI Taxonomy" id="185202"/>
    <lineage>
        <taxon>Eukaryota</taxon>
        <taxon>Viridiplantae</taxon>
        <taxon>Streptophyta</taxon>
        <taxon>Embryophyta</taxon>
        <taxon>Tracheophyta</taxon>
        <taxon>Spermatophyta</taxon>
        <taxon>Magnoliopsida</taxon>
        <taxon>eudicotyledons</taxon>
        <taxon>Gunneridae</taxon>
        <taxon>Pentapetalae</taxon>
        <taxon>asterids</taxon>
        <taxon>campanulids</taxon>
        <taxon>Asterales</taxon>
        <taxon>Asteraceae</taxon>
        <taxon>Asteroideae</taxon>
        <taxon>Heliantheae alliance</taxon>
        <taxon>Millerieae</taxon>
        <taxon>Smallanthus</taxon>
    </lineage>
</organism>
<comment type="caution">
    <text evidence="1">The sequence shown here is derived from an EMBL/GenBank/DDBJ whole genome shotgun (WGS) entry which is preliminary data.</text>
</comment>
<gene>
    <name evidence="1" type="ORF">L1987_76133</name>
</gene>
<reference evidence="2" key="1">
    <citation type="journal article" date="2022" name="Mol. Ecol. Resour.">
        <title>The genomes of chicory, endive, great burdock and yacon provide insights into Asteraceae palaeo-polyploidization history and plant inulin production.</title>
        <authorList>
            <person name="Fan W."/>
            <person name="Wang S."/>
            <person name="Wang H."/>
            <person name="Wang A."/>
            <person name="Jiang F."/>
            <person name="Liu H."/>
            <person name="Zhao H."/>
            <person name="Xu D."/>
            <person name="Zhang Y."/>
        </authorList>
    </citation>
    <scope>NUCLEOTIDE SEQUENCE [LARGE SCALE GENOMIC DNA]</scope>
    <source>
        <strain evidence="2">cv. Yunnan</strain>
    </source>
</reference>
<keyword evidence="2" id="KW-1185">Reference proteome</keyword>
<sequence length="121" mass="13701">MLDWQHYTQSILFGLIVSFLLAKLFSIIFSFRDQNLRITRANPNENEPYESPEEKRSGGRVSRDYSTSDEEQPLIVGEKDKERIISDDDEDESDDDWEGAESTELDEVFSAATAFVAGDGG</sequence>